<dbReference type="GO" id="GO:0008168">
    <property type="term" value="F:methyltransferase activity"/>
    <property type="evidence" value="ECO:0007669"/>
    <property type="project" value="UniProtKB-KW"/>
</dbReference>
<evidence type="ECO:0000256" key="2">
    <source>
        <dbReference type="ARBA" id="ARBA00022679"/>
    </source>
</evidence>
<dbReference type="InterPro" id="IPR041698">
    <property type="entry name" value="Methyltransf_25"/>
</dbReference>
<dbReference type="PANTHER" id="PTHR43861:SF1">
    <property type="entry name" value="TRANS-ACONITATE 2-METHYLTRANSFERASE"/>
    <property type="match status" value="1"/>
</dbReference>
<evidence type="ECO:0000256" key="1">
    <source>
        <dbReference type="ARBA" id="ARBA00022603"/>
    </source>
</evidence>
<evidence type="ECO:0000313" key="5">
    <source>
        <dbReference type="Proteomes" id="UP000198867"/>
    </source>
</evidence>
<keyword evidence="2 4" id="KW-0808">Transferase</keyword>
<dbReference type="GO" id="GO:0032259">
    <property type="term" value="P:methylation"/>
    <property type="evidence" value="ECO:0007669"/>
    <property type="project" value="UniProtKB-KW"/>
</dbReference>
<accession>A0A1I4ZF81</accession>
<dbReference type="CDD" id="cd02440">
    <property type="entry name" value="AdoMet_MTases"/>
    <property type="match status" value="1"/>
</dbReference>
<gene>
    <name evidence="4" type="ORF">SAMN05216219_0769</name>
</gene>
<keyword evidence="1 4" id="KW-0489">Methyltransferase</keyword>
<protein>
    <submittedName>
        <fullName evidence="4">Methyltransferase domain-containing protein</fullName>
    </submittedName>
</protein>
<dbReference type="SUPFAM" id="SSF53335">
    <property type="entry name" value="S-adenosyl-L-methionine-dependent methyltransferases"/>
    <property type="match status" value="1"/>
</dbReference>
<dbReference type="STRING" id="995034.SAMN05216219_0769"/>
<evidence type="ECO:0000259" key="3">
    <source>
        <dbReference type="Pfam" id="PF13649"/>
    </source>
</evidence>
<dbReference type="Proteomes" id="UP000198867">
    <property type="component" value="Unassembled WGS sequence"/>
</dbReference>
<evidence type="ECO:0000313" key="4">
    <source>
        <dbReference type="EMBL" id="SFN48922.1"/>
    </source>
</evidence>
<reference evidence="5" key="1">
    <citation type="submission" date="2016-10" db="EMBL/GenBank/DDBJ databases">
        <authorList>
            <person name="Varghese N."/>
            <person name="Submissions S."/>
        </authorList>
    </citation>
    <scope>NUCLEOTIDE SEQUENCE [LARGE SCALE GENOMIC DNA]</scope>
    <source>
        <strain evidence="5">CGMCC 1.11101</strain>
    </source>
</reference>
<name>A0A1I4ZF81_9MICO</name>
<feature type="domain" description="Methyltransferase" evidence="3">
    <location>
        <begin position="78"/>
        <end position="176"/>
    </location>
</feature>
<dbReference type="PANTHER" id="PTHR43861">
    <property type="entry name" value="TRANS-ACONITATE 2-METHYLTRANSFERASE-RELATED"/>
    <property type="match status" value="1"/>
</dbReference>
<sequence length="303" mass="33856">MTDIPSSAPRSVDLRSGEWLDANRAHWDERVPIHVSSTFYDQEPLRAGAGRLPTVDEAELFRLFPGADGRFDLSGKRVLHLQCHFGTDSLTLAQRGASVVGLDFSMPAVREARKLAEELGLSDQSRFVASNLYDARHALPEPDSFDVIFTTWGTICWLPDIAEWARIIEWFLKPGGVLYFADSHPAAQVFDTDPERPDALPVFRFPYAQEAPDVYDEASDYADESAVLENTRGWEWAHPLSQTVGALLDAGLRLDRLAEHDDVPWRMYPHLVPVGNGMFGWPEEKWLPLSVSLVASKPVAAQS</sequence>
<dbReference type="Pfam" id="PF13649">
    <property type="entry name" value="Methyltransf_25"/>
    <property type="match status" value="1"/>
</dbReference>
<proteinExistence type="predicted"/>
<dbReference type="Gene3D" id="3.40.50.150">
    <property type="entry name" value="Vaccinia Virus protein VP39"/>
    <property type="match status" value="1"/>
</dbReference>
<keyword evidence="5" id="KW-1185">Reference proteome</keyword>
<organism evidence="4 5">
    <name type="scientific">Mycetocola miduiensis</name>
    <dbReference type="NCBI Taxonomy" id="995034"/>
    <lineage>
        <taxon>Bacteria</taxon>
        <taxon>Bacillati</taxon>
        <taxon>Actinomycetota</taxon>
        <taxon>Actinomycetes</taxon>
        <taxon>Micrococcales</taxon>
        <taxon>Microbacteriaceae</taxon>
        <taxon>Mycetocola</taxon>
    </lineage>
</organism>
<dbReference type="RefSeq" id="WP_177216709.1">
    <property type="nucleotide sequence ID" value="NZ_FOVM01000002.1"/>
</dbReference>
<dbReference type="AlphaFoldDB" id="A0A1I4ZF81"/>
<dbReference type="InterPro" id="IPR029063">
    <property type="entry name" value="SAM-dependent_MTases_sf"/>
</dbReference>
<dbReference type="EMBL" id="FOVM01000002">
    <property type="protein sequence ID" value="SFN48922.1"/>
    <property type="molecule type" value="Genomic_DNA"/>
</dbReference>